<feature type="region of interest" description="Disordered" evidence="1">
    <location>
        <begin position="1"/>
        <end position="41"/>
    </location>
</feature>
<accession>A0A699TZF3</accession>
<dbReference type="EMBL" id="BKCJ011279717">
    <property type="protein sequence ID" value="GFD14476.1"/>
    <property type="molecule type" value="Genomic_DNA"/>
</dbReference>
<name>A0A699TZF3_TANCI</name>
<reference evidence="2" key="1">
    <citation type="journal article" date="2019" name="Sci. Rep.">
        <title>Draft genome of Tanacetum cinerariifolium, the natural source of mosquito coil.</title>
        <authorList>
            <person name="Yamashiro T."/>
            <person name="Shiraishi A."/>
            <person name="Satake H."/>
            <person name="Nakayama K."/>
        </authorList>
    </citation>
    <scope>NUCLEOTIDE SEQUENCE</scope>
</reference>
<organism evidence="2">
    <name type="scientific">Tanacetum cinerariifolium</name>
    <name type="common">Dalmatian daisy</name>
    <name type="synonym">Chrysanthemum cinerariifolium</name>
    <dbReference type="NCBI Taxonomy" id="118510"/>
    <lineage>
        <taxon>Eukaryota</taxon>
        <taxon>Viridiplantae</taxon>
        <taxon>Streptophyta</taxon>
        <taxon>Embryophyta</taxon>
        <taxon>Tracheophyta</taxon>
        <taxon>Spermatophyta</taxon>
        <taxon>Magnoliopsida</taxon>
        <taxon>eudicotyledons</taxon>
        <taxon>Gunneridae</taxon>
        <taxon>Pentapetalae</taxon>
        <taxon>asterids</taxon>
        <taxon>campanulids</taxon>
        <taxon>Asterales</taxon>
        <taxon>Asteraceae</taxon>
        <taxon>Asteroideae</taxon>
        <taxon>Anthemideae</taxon>
        <taxon>Anthemidinae</taxon>
        <taxon>Tanacetum</taxon>
    </lineage>
</organism>
<feature type="compositionally biased region" description="Gly residues" evidence="1">
    <location>
        <begin position="31"/>
        <end position="41"/>
    </location>
</feature>
<feature type="compositionally biased region" description="Basic and acidic residues" evidence="1">
    <location>
        <begin position="20"/>
        <end position="29"/>
    </location>
</feature>
<evidence type="ECO:0000256" key="1">
    <source>
        <dbReference type="SAM" id="MobiDB-lite"/>
    </source>
</evidence>
<protein>
    <submittedName>
        <fullName evidence="2">Uncharacterized protein</fullName>
    </submittedName>
</protein>
<evidence type="ECO:0000313" key="2">
    <source>
        <dbReference type="EMBL" id="GFD14476.1"/>
    </source>
</evidence>
<proteinExistence type="predicted"/>
<feature type="non-terminal residue" evidence="2">
    <location>
        <position position="41"/>
    </location>
</feature>
<dbReference type="AlphaFoldDB" id="A0A699TZF3"/>
<comment type="caution">
    <text evidence="2">The sequence shown here is derived from an EMBL/GenBank/DDBJ whole genome shotgun (WGS) entry which is preliminary data.</text>
</comment>
<gene>
    <name evidence="2" type="ORF">Tci_886445</name>
</gene>
<sequence>MEAREPVRNLETLNENGDEQESRNEDHRGNGNRGNGGNGNG</sequence>